<comment type="caution">
    <text evidence="3">The sequence shown here is derived from an EMBL/GenBank/DDBJ whole genome shotgun (WGS) entry which is preliminary data.</text>
</comment>
<evidence type="ECO:0000256" key="2">
    <source>
        <dbReference type="SAM" id="SignalP"/>
    </source>
</evidence>
<dbReference type="Gene3D" id="2.160.20.80">
    <property type="entry name" value="E3 ubiquitin-protein ligase SopA"/>
    <property type="match status" value="1"/>
</dbReference>
<dbReference type="SUPFAM" id="SSF141571">
    <property type="entry name" value="Pentapeptide repeat-like"/>
    <property type="match status" value="1"/>
</dbReference>
<protein>
    <recommendedName>
        <fullName evidence="5">Pentapeptide repeat-containing protein</fullName>
    </recommendedName>
</protein>
<proteinExistence type="predicted"/>
<keyword evidence="4" id="KW-1185">Reference proteome</keyword>
<evidence type="ECO:0000313" key="4">
    <source>
        <dbReference type="Proteomes" id="UP000664859"/>
    </source>
</evidence>
<name>A0A836CB03_9STRA</name>
<keyword evidence="1" id="KW-0677">Repeat</keyword>
<sequence length="232" mass="24193">MTRAAVLLAVLPCVACFIAPTQPARPTAITSVMMKAEGGASPFSRTVAAVLAGISLLGGAELALADGSTGKFALPPINYSEKDRCTFKSSSMGQANAAREKLFDLRMCDMSGKSAALSDLSGVIASEANFSKVDFKEAQLSKAYARNSKFDGADFTNAIVDRVSFDGSSMRGVIFQNAVLTSTSFVGADLENADFTEAAMGDFDLKSLCKNPTLKGENPVTGAPTKESAGCR</sequence>
<reference evidence="3" key="1">
    <citation type="submission" date="2021-02" db="EMBL/GenBank/DDBJ databases">
        <title>First Annotated Genome of the Yellow-green Alga Tribonema minus.</title>
        <authorList>
            <person name="Mahan K.M."/>
        </authorList>
    </citation>
    <scope>NUCLEOTIDE SEQUENCE</scope>
    <source>
        <strain evidence="3">UTEX B ZZ1240</strain>
    </source>
</reference>
<feature type="chain" id="PRO_5032879136" description="Pentapeptide repeat-containing protein" evidence="2">
    <location>
        <begin position="24"/>
        <end position="232"/>
    </location>
</feature>
<evidence type="ECO:0000256" key="1">
    <source>
        <dbReference type="ARBA" id="ARBA00022737"/>
    </source>
</evidence>
<evidence type="ECO:0000313" key="3">
    <source>
        <dbReference type="EMBL" id="KAG5179094.1"/>
    </source>
</evidence>
<dbReference type="AlphaFoldDB" id="A0A836CB03"/>
<dbReference type="Pfam" id="PF00805">
    <property type="entry name" value="Pentapeptide"/>
    <property type="match status" value="2"/>
</dbReference>
<dbReference type="PANTHER" id="PTHR47485:SF1">
    <property type="entry name" value="THYLAKOID LUMENAL 17.4 KDA PROTEIN, CHLOROPLASTIC"/>
    <property type="match status" value="1"/>
</dbReference>
<dbReference type="InterPro" id="IPR001646">
    <property type="entry name" value="5peptide_repeat"/>
</dbReference>
<evidence type="ECO:0008006" key="5">
    <source>
        <dbReference type="Google" id="ProtNLM"/>
    </source>
</evidence>
<gene>
    <name evidence="3" type="ORF">JKP88DRAFT_224687</name>
</gene>
<dbReference type="Proteomes" id="UP000664859">
    <property type="component" value="Unassembled WGS sequence"/>
</dbReference>
<organism evidence="3 4">
    <name type="scientific">Tribonema minus</name>
    <dbReference type="NCBI Taxonomy" id="303371"/>
    <lineage>
        <taxon>Eukaryota</taxon>
        <taxon>Sar</taxon>
        <taxon>Stramenopiles</taxon>
        <taxon>Ochrophyta</taxon>
        <taxon>PX clade</taxon>
        <taxon>Xanthophyceae</taxon>
        <taxon>Tribonematales</taxon>
        <taxon>Tribonemataceae</taxon>
        <taxon>Tribonema</taxon>
    </lineage>
</organism>
<dbReference type="EMBL" id="JAFCMP010000501">
    <property type="protein sequence ID" value="KAG5179094.1"/>
    <property type="molecule type" value="Genomic_DNA"/>
</dbReference>
<accession>A0A836CB03</accession>
<keyword evidence="2" id="KW-0732">Signal</keyword>
<dbReference type="PANTHER" id="PTHR47485">
    <property type="entry name" value="THYLAKOID LUMENAL 17.4 KDA PROTEIN, CHLOROPLASTIC"/>
    <property type="match status" value="1"/>
</dbReference>
<feature type="signal peptide" evidence="2">
    <location>
        <begin position="1"/>
        <end position="23"/>
    </location>
</feature>
<dbReference type="OrthoDB" id="9989223at2759"/>